<evidence type="ECO:0000259" key="3">
    <source>
        <dbReference type="PROSITE" id="PS50112"/>
    </source>
</evidence>
<gene>
    <name evidence="5" type="ORF">C474_09027</name>
</gene>
<sequence length="458" mass="51679">MVSKFLERENPRLHVQTASSAAAGVDRLEEANFDCVVSDYDMPGTNGLQFLHDVREANPDLPFILFTGKGSEEIASDAISAGITDYLQKEGGSSQYALLAHRITNAVSQYRTQREIETSQERLSLFFERSPLGVIEWNENLEITRINDTGENILGYEEDELIGSSWRRLVPEPEQDAAAEFFSEVATGSDASDNDRKTVTKRGERIIAEWHHRVIRNDLGDVVTTFSQFQDITERVERRQQLARERAFTEQALDTLDDLFYVVDADGKLKRWNERLARETGYSDEELAGRDVLEFFPEDQRSVVTDAVAETIDTGTATIEADVLTADRGRVPYELTGKRLTDPPDDLLGLVGIGRDLSERKERERELEFARDLLEKTERIADVGGWQIDVETDEVFWSDHLFEMLGIDGDEAPPLDEALDVYVEADRSVVEKAIEDAIAAGDPFDVEARFDRSDGDVR</sequence>
<accession>M0D7G3</accession>
<keyword evidence="6" id="KW-1185">Reference proteome</keyword>
<dbReference type="InterPro" id="IPR011006">
    <property type="entry name" value="CheY-like_superfamily"/>
</dbReference>
<dbReference type="InParanoid" id="M0D7G3"/>
<dbReference type="Gene3D" id="3.30.450.20">
    <property type="entry name" value="PAS domain"/>
    <property type="match status" value="3"/>
</dbReference>
<dbReference type="Gene3D" id="3.40.50.2300">
    <property type="match status" value="1"/>
</dbReference>
<feature type="modified residue" description="4-aspartylphosphate" evidence="1">
    <location>
        <position position="39"/>
    </location>
</feature>
<evidence type="ECO:0000313" key="6">
    <source>
        <dbReference type="Proteomes" id="UP000011513"/>
    </source>
</evidence>
<dbReference type="eggNOG" id="arCOG02352">
    <property type="taxonomic scope" value="Archaea"/>
</dbReference>
<dbReference type="PROSITE" id="PS50112">
    <property type="entry name" value="PAS"/>
    <property type="match status" value="2"/>
</dbReference>
<dbReference type="SMART" id="SM00448">
    <property type="entry name" value="REC"/>
    <property type="match status" value="1"/>
</dbReference>
<dbReference type="PROSITE" id="PS50110">
    <property type="entry name" value="RESPONSE_REGULATORY"/>
    <property type="match status" value="1"/>
</dbReference>
<dbReference type="GO" id="GO:0000160">
    <property type="term" value="P:phosphorelay signal transduction system"/>
    <property type="evidence" value="ECO:0007669"/>
    <property type="project" value="InterPro"/>
</dbReference>
<evidence type="ECO:0000256" key="1">
    <source>
        <dbReference type="PROSITE-ProRule" id="PRU00169"/>
    </source>
</evidence>
<evidence type="ECO:0000313" key="5">
    <source>
        <dbReference type="EMBL" id="ELZ31431.1"/>
    </source>
</evidence>
<feature type="domain" description="PAC" evidence="4">
    <location>
        <begin position="317"/>
        <end position="369"/>
    </location>
</feature>
<dbReference type="PROSITE" id="PS50113">
    <property type="entry name" value="PAC"/>
    <property type="match status" value="2"/>
</dbReference>
<dbReference type="NCBIfam" id="TIGR00229">
    <property type="entry name" value="sensory_box"/>
    <property type="match status" value="2"/>
</dbReference>
<reference evidence="5 6" key="1">
    <citation type="journal article" date="2014" name="PLoS Genet.">
        <title>Phylogenetically driven sequencing of extremely halophilic archaea reveals strategies for static and dynamic osmo-response.</title>
        <authorList>
            <person name="Becker E.A."/>
            <person name="Seitzer P.M."/>
            <person name="Tritt A."/>
            <person name="Larsen D."/>
            <person name="Krusor M."/>
            <person name="Yao A.I."/>
            <person name="Wu D."/>
            <person name="Madern D."/>
            <person name="Eisen J.A."/>
            <person name="Darling A.E."/>
            <person name="Facciotti M.T."/>
        </authorList>
    </citation>
    <scope>NUCLEOTIDE SEQUENCE [LARGE SCALE GENOMIC DNA]</scope>
    <source>
        <strain evidence="5 6">JCM 14848</strain>
    </source>
</reference>
<dbReference type="CDD" id="cd00130">
    <property type="entry name" value="PAS"/>
    <property type="match status" value="3"/>
</dbReference>
<feature type="domain" description="PAS" evidence="3">
    <location>
        <begin position="245"/>
        <end position="315"/>
    </location>
</feature>
<organism evidence="5 6">
    <name type="scientific">Halogeometricum pallidum JCM 14848</name>
    <dbReference type="NCBI Taxonomy" id="1227487"/>
    <lineage>
        <taxon>Archaea</taxon>
        <taxon>Methanobacteriati</taxon>
        <taxon>Methanobacteriota</taxon>
        <taxon>Stenosarchaea group</taxon>
        <taxon>Halobacteria</taxon>
        <taxon>Halobacteriales</taxon>
        <taxon>Haloferacaceae</taxon>
        <taxon>Halogeometricum</taxon>
    </lineage>
</organism>
<dbReference type="InterPro" id="IPR000014">
    <property type="entry name" value="PAS"/>
</dbReference>
<proteinExistence type="predicted"/>
<dbReference type="InterPro" id="IPR035965">
    <property type="entry name" value="PAS-like_dom_sf"/>
</dbReference>
<dbReference type="InterPro" id="IPR001789">
    <property type="entry name" value="Sig_transdc_resp-reg_receiver"/>
</dbReference>
<evidence type="ECO:0000259" key="4">
    <source>
        <dbReference type="PROSITE" id="PS50113"/>
    </source>
</evidence>
<name>M0D7G3_HALPD</name>
<dbReference type="RefSeq" id="WP_008385992.1">
    <property type="nucleotide sequence ID" value="NZ_AOIV01000021.1"/>
</dbReference>
<dbReference type="InterPro" id="IPR000700">
    <property type="entry name" value="PAS-assoc_C"/>
</dbReference>
<protein>
    <submittedName>
        <fullName evidence="5">PAS domain S-box</fullName>
    </submittedName>
</protein>
<feature type="domain" description="PAC" evidence="4">
    <location>
        <begin position="192"/>
        <end position="244"/>
    </location>
</feature>
<dbReference type="Proteomes" id="UP000011513">
    <property type="component" value="Unassembled WGS sequence"/>
</dbReference>
<dbReference type="EMBL" id="AOIV01000021">
    <property type="protein sequence ID" value="ELZ31431.1"/>
    <property type="molecule type" value="Genomic_DNA"/>
</dbReference>
<dbReference type="PANTHER" id="PTHR44757">
    <property type="entry name" value="DIGUANYLATE CYCLASE DGCP"/>
    <property type="match status" value="1"/>
</dbReference>
<dbReference type="SMART" id="SM00091">
    <property type="entry name" value="PAS"/>
    <property type="match status" value="3"/>
</dbReference>
<dbReference type="SUPFAM" id="SSF55785">
    <property type="entry name" value="PYP-like sensor domain (PAS domain)"/>
    <property type="match status" value="3"/>
</dbReference>
<dbReference type="CDD" id="cd00156">
    <property type="entry name" value="REC"/>
    <property type="match status" value="1"/>
</dbReference>
<dbReference type="Pfam" id="PF00072">
    <property type="entry name" value="Response_reg"/>
    <property type="match status" value="1"/>
</dbReference>
<keyword evidence="1" id="KW-0597">Phosphoprotein</keyword>
<dbReference type="Pfam" id="PF08447">
    <property type="entry name" value="PAS_3"/>
    <property type="match status" value="1"/>
</dbReference>
<dbReference type="InterPro" id="IPR013655">
    <property type="entry name" value="PAS_fold_3"/>
</dbReference>
<dbReference type="eggNOG" id="arCOG02387">
    <property type="taxonomic scope" value="Archaea"/>
</dbReference>
<dbReference type="InterPro" id="IPR052155">
    <property type="entry name" value="Biofilm_reg_signaling"/>
</dbReference>
<dbReference type="SMART" id="SM00086">
    <property type="entry name" value="PAC"/>
    <property type="match status" value="2"/>
</dbReference>
<evidence type="ECO:0000259" key="2">
    <source>
        <dbReference type="PROSITE" id="PS50110"/>
    </source>
</evidence>
<feature type="domain" description="PAS" evidence="3">
    <location>
        <begin position="119"/>
        <end position="189"/>
    </location>
</feature>
<dbReference type="SUPFAM" id="SSF52172">
    <property type="entry name" value="CheY-like"/>
    <property type="match status" value="1"/>
</dbReference>
<comment type="caution">
    <text evidence="5">The sequence shown here is derived from an EMBL/GenBank/DDBJ whole genome shotgun (WGS) entry which is preliminary data.</text>
</comment>
<dbReference type="Pfam" id="PF08448">
    <property type="entry name" value="PAS_4"/>
    <property type="match status" value="2"/>
</dbReference>
<dbReference type="InterPro" id="IPR013656">
    <property type="entry name" value="PAS_4"/>
</dbReference>
<dbReference type="AlphaFoldDB" id="M0D7G3"/>
<dbReference type="InterPro" id="IPR001610">
    <property type="entry name" value="PAC"/>
</dbReference>
<feature type="domain" description="Response regulatory" evidence="2">
    <location>
        <begin position="1"/>
        <end position="104"/>
    </location>
</feature>
<dbReference type="PANTHER" id="PTHR44757:SF2">
    <property type="entry name" value="BIOFILM ARCHITECTURE MAINTENANCE PROTEIN MBAA"/>
    <property type="match status" value="1"/>
</dbReference>